<evidence type="ECO:0000313" key="1">
    <source>
        <dbReference type="EMBL" id="GJN17996.1"/>
    </source>
</evidence>
<reference evidence="1" key="2">
    <citation type="submission" date="2021-12" db="EMBL/GenBank/DDBJ databases">
        <title>Resequencing data analysis of finger millet.</title>
        <authorList>
            <person name="Hatakeyama M."/>
            <person name="Aluri S."/>
            <person name="Balachadran M.T."/>
            <person name="Sivarajan S.R."/>
            <person name="Poveda L."/>
            <person name="Shimizu-Inatsugi R."/>
            <person name="Schlapbach R."/>
            <person name="Sreeman S.M."/>
            <person name="Shimizu K.K."/>
        </authorList>
    </citation>
    <scope>NUCLEOTIDE SEQUENCE</scope>
</reference>
<comment type="caution">
    <text evidence="1">The sequence shown here is derived from an EMBL/GenBank/DDBJ whole genome shotgun (WGS) entry which is preliminary data.</text>
</comment>
<dbReference type="Proteomes" id="UP001054889">
    <property type="component" value="Unassembled WGS sequence"/>
</dbReference>
<proteinExistence type="predicted"/>
<organism evidence="1 2">
    <name type="scientific">Eleusine coracana subsp. coracana</name>
    <dbReference type="NCBI Taxonomy" id="191504"/>
    <lineage>
        <taxon>Eukaryota</taxon>
        <taxon>Viridiplantae</taxon>
        <taxon>Streptophyta</taxon>
        <taxon>Embryophyta</taxon>
        <taxon>Tracheophyta</taxon>
        <taxon>Spermatophyta</taxon>
        <taxon>Magnoliopsida</taxon>
        <taxon>Liliopsida</taxon>
        <taxon>Poales</taxon>
        <taxon>Poaceae</taxon>
        <taxon>PACMAD clade</taxon>
        <taxon>Chloridoideae</taxon>
        <taxon>Cynodonteae</taxon>
        <taxon>Eleusininae</taxon>
        <taxon>Eleusine</taxon>
    </lineage>
</organism>
<accession>A0AAV5E675</accession>
<gene>
    <name evidence="1" type="primary">gb05107</name>
    <name evidence="1" type="ORF">PR202_gb05107</name>
</gene>
<evidence type="ECO:0000313" key="2">
    <source>
        <dbReference type="Proteomes" id="UP001054889"/>
    </source>
</evidence>
<dbReference type="EMBL" id="BQKI01000073">
    <property type="protein sequence ID" value="GJN17996.1"/>
    <property type="molecule type" value="Genomic_DNA"/>
</dbReference>
<sequence length="120" mass="13403">MHCSQADGRRIHESQARIAELEEQVIKTIEDRDSVHIHATAVDNSTISTATWQDTGFDPTGWELALVAAPSNNTNSLAVTNNLVGLFYQSNLRYHYCLQGGGFDKLTLESLYDEGTYRQI</sequence>
<dbReference type="AlphaFoldDB" id="A0AAV5E675"/>
<keyword evidence="2" id="KW-1185">Reference proteome</keyword>
<reference evidence="1" key="1">
    <citation type="journal article" date="2018" name="DNA Res.">
        <title>Multiple hybrid de novo genome assembly of finger millet, an orphan allotetraploid crop.</title>
        <authorList>
            <person name="Hatakeyama M."/>
            <person name="Aluri S."/>
            <person name="Balachadran M.T."/>
            <person name="Sivarajan S.R."/>
            <person name="Patrignani A."/>
            <person name="Gruter S."/>
            <person name="Poveda L."/>
            <person name="Shimizu-Inatsugi R."/>
            <person name="Baeten J."/>
            <person name="Francoijs K.J."/>
            <person name="Nataraja K.N."/>
            <person name="Reddy Y.A.N."/>
            <person name="Phadnis S."/>
            <person name="Ravikumar R.L."/>
            <person name="Schlapbach R."/>
            <person name="Sreeman S.M."/>
            <person name="Shimizu K.K."/>
        </authorList>
    </citation>
    <scope>NUCLEOTIDE SEQUENCE</scope>
</reference>
<name>A0AAV5E675_ELECO</name>
<protein>
    <submittedName>
        <fullName evidence="1">Uncharacterized protein</fullName>
    </submittedName>
</protein>